<feature type="compositionally biased region" description="Polar residues" evidence="1">
    <location>
        <begin position="1"/>
        <end position="13"/>
    </location>
</feature>
<name>A0A2N9GEJ8_FAGSY</name>
<evidence type="ECO:0000256" key="1">
    <source>
        <dbReference type="SAM" id="MobiDB-lite"/>
    </source>
</evidence>
<organism evidence="2">
    <name type="scientific">Fagus sylvatica</name>
    <name type="common">Beechnut</name>
    <dbReference type="NCBI Taxonomy" id="28930"/>
    <lineage>
        <taxon>Eukaryota</taxon>
        <taxon>Viridiplantae</taxon>
        <taxon>Streptophyta</taxon>
        <taxon>Embryophyta</taxon>
        <taxon>Tracheophyta</taxon>
        <taxon>Spermatophyta</taxon>
        <taxon>Magnoliopsida</taxon>
        <taxon>eudicotyledons</taxon>
        <taxon>Gunneridae</taxon>
        <taxon>Pentapetalae</taxon>
        <taxon>rosids</taxon>
        <taxon>fabids</taxon>
        <taxon>Fagales</taxon>
        <taxon>Fagaceae</taxon>
        <taxon>Fagus</taxon>
    </lineage>
</organism>
<protein>
    <submittedName>
        <fullName evidence="2">Uncharacterized protein</fullName>
    </submittedName>
</protein>
<feature type="region of interest" description="Disordered" evidence="1">
    <location>
        <begin position="1"/>
        <end position="117"/>
    </location>
</feature>
<reference evidence="2" key="1">
    <citation type="submission" date="2018-02" db="EMBL/GenBank/DDBJ databases">
        <authorList>
            <person name="Cohen D.B."/>
            <person name="Kent A.D."/>
        </authorList>
    </citation>
    <scope>NUCLEOTIDE SEQUENCE</scope>
</reference>
<feature type="compositionally biased region" description="Basic residues" evidence="1">
    <location>
        <begin position="18"/>
        <end position="27"/>
    </location>
</feature>
<dbReference type="AlphaFoldDB" id="A0A2N9GEJ8"/>
<accession>A0A2N9GEJ8</accession>
<gene>
    <name evidence="2" type="ORF">FSB_LOCUS28898</name>
</gene>
<feature type="compositionally biased region" description="Basic and acidic residues" evidence="1">
    <location>
        <begin position="62"/>
        <end position="76"/>
    </location>
</feature>
<sequence length="127" mass="14330">MAQETTSKQAQNPDQHHHQQLQKKKHATSTQDRDPPPFTTTTQTPQIASRHSPLPPKQTMMRHRERERAHLAEIHRRSPPLYLASSSPQGGLASPRTIDPSAYHRRPPTAPLPDPLSLSLDLVFPSF</sequence>
<dbReference type="EMBL" id="OIVN01002150">
    <property type="protein sequence ID" value="SPD01016.1"/>
    <property type="molecule type" value="Genomic_DNA"/>
</dbReference>
<evidence type="ECO:0000313" key="2">
    <source>
        <dbReference type="EMBL" id="SPD01016.1"/>
    </source>
</evidence>
<proteinExistence type="predicted"/>